<feature type="domain" description="Protein FecR C-terminal" evidence="3">
    <location>
        <begin position="280"/>
        <end position="348"/>
    </location>
</feature>
<organism evidence="4 5">
    <name type="scientific">Fodinibius roseus</name>
    <dbReference type="NCBI Taxonomy" id="1194090"/>
    <lineage>
        <taxon>Bacteria</taxon>
        <taxon>Pseudomonadati</taxon>
        <taxon>Balneolota</taxon>
        <taxon>Balneolia</taxon>
        <taxon>Balneolales</taxon>
        <taxon>Balneolaceae</taxon>
        <taxon>Fodinibius</taxon>
    </lineage>
</organism>
<keyword evidence="1" id="KW-0812">Transmembrane</keyword>
<name>A0A1M4UMH0_9BACT</name>
<proteinExistence type="predicted"/>
<dbReference type="InterPro" id="IPR032508">
    <property type="entry name" value="FecR_C"/>
</dbReference>
<protein>
    <submittedName>
        <fullName evidence="4">FecR family protein</fullName>
    </submittedName>
</protein>
<evidence type="ECO:0000313" key="4">
    <source>
        <dbReference type="EMBL" id="SHE57855.1"/>
    </source>
</evidence>
<accession>A0A1M4UMH0</accession>
<dbReference type="GO" id="GO:0016989">
    <property type="term" value="F:sigma factor antagonist activity"/>
    <property type="evidence" value="ECO:0007669"/>
    <property type="project" value="TreeGrafter"/>
</dbReference>
<dbReference type="Proteomes" id="UP000184041">
    <property type="component" value="Unassembled WGS sequence"/>
</dbReference>
<gene>
    <name evidence="4" type="ORF">SAMN05443144_10278</name>
</gene>
<sequence length="352" mass="40217">MNKEVLHNYVFGNCSPKEKEMVKHWLDESTQNKNIMEELTRIWEVSPGKRIEVDTYKAWDAFSEQYFSYKDSKTSKISKGHALNTGKGHQGPRHRRLRKSKFVAYAIAAAAVILLTVMFYHFVGFSTTDVSPELVKQEITTEKGQRTTIRLSDGTRIHLNAESHLSVAADYNRDKNRIVYLEGEAFFEVASDKQRSFEVHTPRSVTRVLGTEFNVNAYPEDYKVQVVVSEGKVMLGSGESGESPEVRLIRNQKGTIFSDGEVTASKVSDLGIYLDWSRGRLTFRDSPVKEIEQRLERWFNIEVTIAEEITSENRLLTGSFKDVPLSNVLHSIALSLDMDYRREGRTVIFEDS</sequence>
<dbReference type="InterPro" id="IPR012373">
    <property type="entry name" value="Ferrdict_sens_TM"/>
</dbReference>
<evidence type="ECO:0000259" key="3">
    <source>
        <dbReference type="Pfam" id="PF16344"/>
    </source>
</evidence>
<evidence type="ECO:0000259" key="2">
    <source>
        <dbReference type="Pfam" id="PF04773"/>
    </source>
</evidence>
<dbReference type="OrthoDB" id="1099916at2"/>
<dbReference type="AlphaFoldDB" id="A0A1M4UMH0"/>
<feature type="domain" description="FecR protein" evidence="2">
    <location>
        <begin position="138"/>
        <end position="233"/>
    </location>
</feature>
<dbReference type="InterPro" id="IPR006860">
    <property type="entry name" value="FecR"/>
</dbReference>
<dbReference type="PANTHER" id="PTHR30273">
    <property type="entry name" value="PERIPLASMIC SIGNAL SENSOR AND SIGMA FACTOR ACTIVATOR FECR-RELATED"/>
    <property type="match status" value="1"/>
</dbReference>
<keyword evidence="1" id="KW-1133">Transmembrane helix</keyword>
<keyword evidence="1" id="KW-0472">Membrane</keyword>
<dbReference type="PANTHER" id="PTHR30273:SF2">
    <property type="entry name" value="PROTEIN FECR"/>
    <property type="match status" value="1"/>
</dbReference>
<keyword evidence="5" id="KW-1185">Reference proteome</keyword>
<evidence type="ECO:0000313" key="5">
    <source>
        <dbReference type="Proteomes" id="UP000184041"/>
    </source>
</evidence>
<dbReference type="Pfam" id="PF04773">
    <property type="entry name" value="FecR"/>
    <property type="match status" value="1"/>
</dbReference>
<reference evidence="4 5" key="1">
    <citation type="submission" date="2016-11" db="EMBL/GenBank/DDBJ databases">
        <authorList>
            <person name="Jaros S."/>
            <person name="Januszkiewicz K."/>
            <person name="Wedrychowicz H."/>
        </authorList>
    </citation>
    <scope>NUCLEOTIDE SEQUENCE [LARGE SCALE GENOMIC DNA]</scope>
    <source>
        <strain evidence="4 5">DSM 21986</strain>
    </source>
</reference>
<dbReference type="EMBL" id="FQUS01000002">
    <property type="protein sequence ID" value="SHE57855.1"/>
    <property type="molecule type" value="Genomic_DNA"/>
</dbReference>
<dbReference type="Gene3D" id="2.60.120.1440">
    <property type="match status" value="1"/>
</dbReference>
<dbReference type="Gene3D" id="3.55.50.30">
    <property type="match status" value="1"/>
</dbReference>
<dbReference type="RefSeq" id="WP_073059221.1">
    <property type="nucleotide sequence ID" value="NZ_FQUS01000002.1"/>
</dbReference>
<dbReference type="STRING" id="1194090.SAMN05443144_10278"/>
<evidence type="ECO:0000256" key="1">
    <source>
        <dbReference type="SAM" id="Phobius"/>
    </source>
</evidence>
<dbReference type="PIRSF" id="PIRSF018266">
    <property type="entry name" value="FecR"/>
    <property type="match status" value="1"/>
</dbReference>
<feature type="transmembrane region" description="Helical" evidence="1">
    <location>
        <begin position="102"/>
        <end position="123"/>
    </location>
</feature>
<dbReference type="Pfam" id="PF16344">
    <property type="entry name" value="FecR_C"/>
    <property type="match status" value="1"/>
</dbReference>